<dbReference type="Gene3D" id="1.10.530.10">
    <property type="match status" value="1"/>
</dbReference>
<sequence>MKIKKRTKKAIAKALTLALFIGGTLLGVSLLAYEKPMQQFAISNLLISEEVQNYRSVVEKYAAEYEVSGYVDVILAMMMQESGGRGNDPMQSSESYCGDRNCIDDPELSIKQGVYYFSRTLDKAEGDLELAVQSYNFGSGFIDYVHNETGEYTQDVAINFSREMYEKDPEKEKYRCPRKEAKQIDACYGDIYYVRSVMEYRDVLGANK</sequence>
<dbReference type="EMBL" id="JARZFX010000006">
    <property type="protein sequence ID" value="MEC5424369.1"/>
    <property type="molecule type" value="Genomic_DNA"/>
</dbReference>
<dbReference type="CDD" id="cd16891">
    <property type="entry name" value="CwlT-like"/>
    <property type="match status" value="1"/>
</dbReference>
<accession>A0ABU6KJ15</accession>
<dbReference type="InterPro" id="IPR023346">
    <property type="entry name" value="Lysozyme-like_dom_sf"/>
</dbReference>
<reference evidence="2 3" key="1">
    <citation type="journal article" date="2024" name="Int. J. Syst. Evol. Microbiol.">
        <title>Virgibacillus tibetensis sp. nov., isolated from salt lake on the Tibetan Plateau of China.</title>
        <authorList>
            <person name="Phurbu D."/>
            <person name="Liu Z.-X."/>
            <person name="Wang R."/>
            <person name="Zheng Y.-Y."/>
            <person name="Liu H.-C."/>
            <person name="Zhou Y.-G."/>
            <person name="Yu Y.-J."/>
            <person name="Li A.-H."/>
        </authorList>
    </citation>
    <scope>NUCLEOTIDE SEQUENCE [LARGE SCALE GENOMIC DNA]</scope>
    <source>
        <strain evidence="2 3">C22-A2</strain>
    </source>
</reference>
<evidence type="ECO:0000313" key="3">
    <source>
        <dbReference type="Proteomes" id="UP001335737"/>
    </source>
</evidence>
<dbReference type="Pfam" id="PF13702">
    <property type="entry name" value="Lysozyme_like"/>
    <property type="match status" value="1"/>
</dbReference>
<dbReference type="InterPro" id="IPR047194">
    <property type="entry name" value="CwlT-like_lysozyme"/>
</dbReference>
<name>A0ABU6KJ15_9BACI</name>
<protein>
    <submittedName>
        <fullName evidence="2">Lysozyme family protein</fullName>
    </submittedName>
</protein>
<evidence type="ECO:0000259" key="1">
    <source>
        <dbReference type="Pfam" id="PF13702"/>
    </source>
</evidence>
<dbReference type="Proteomes" id="UP001335737">
    <property type="component" value="Unassembled WGS sequence"/>
</dbReference>
<organism evidence="2 3">
    <name type="scientific">Virgibacillus tibetensis</name>
    <dbReference type="NCBI Taxonomy" id="3042313"/>
    <lineage>
        <taxon>Bacteria</taxon>
        <taxon>Bacillati</taxon>
        <taxon>Bacillota</taxon>
        <taxon>Bacilli</taxon>
        <taxon>Bacillales</taxon>
        <taxon>Bacillaceae</taxon>
        <taxon>Virgibacillus</taxon>
    </lineage>
</organism>
<comment type="caution">
    <text evidence="2">The sequence shown here is derived from an EMBL/GenBank/DDBJ whole genome shotgun (WGS) entry which is preliminary data.</text>
</comment>
<proteinExistence type="predicted"/>
<evidence type="ECO:0000313" key="2">
    <source>
        <dbReference type="EMBL" id="MEC5424369.1"/>
    </source>
</evidence>
<dbReference type="RefSeq" id="WP_327607938.1">
    <property type="nucleotide sequence ID" value="NZ_JARZFX010000006.1"/>
</dbReference>
<gene>
    <name evidence="2" type="ORF">QGM71_12790</name>
</gene>
<dbReference type="SUPFAM" id="SSF53955">
    <property type="entry name" value="Lysozyme-like"/>
    <property type="match status" value="1"/>
</dbReference>
<keyword evidence="3" id="KW-1185">Reference proteome</keyword>
<feature type="domain" description="CwlT-like lysozyme" evidence="1">
    <location>
        <begin position="48"/>
        <end position="200"/>
    </location>
</feature>